<protein>
    <submittedName>
        <fullName evidence="1">27814_t:CDS:1</fullName>
    </submittedName>
</protein>
<dbReference type="EMBL" id="CAJVQC010029526">
    <property type="protein sequence ID" value="CAG8742839.1"/>
    <property type="molecule type" value="Genomic_DNA"/>
</dbReference>
<reference evidence="1" key="1">
    <citation type="submission" date="2021-06" db="EMBL/GenBank/DDBJ databases">
        <authorList>
            <person name="Kallberg Y."/>
            <person name="Tangrot J."/>
            <person name="Rosling A."/>
        </authorList>
    </citation>
    <scope>NUCLEOTIDE SEQUENCE</scope>
    <source>
        <strain evidence="1">MA461A</strain>
    </source>
</reference>
<evidence type="ECO:0000313" key="2">
    <source>
        <dbReference type="Proteomes" id="UP000789920"/>
    </source>
</evidence>
<name>A0ACA9QA94_9GLOM</name>
<sequence length="65" mass="7511">VIKKNGLGGFRTIRRQIEAIEIKIELLKLKQTLELRRNYTLRNMKKLSELNNQNNGITTSAELDA</sequence>
<feature type="non-terminal residue" evidence="1">
    <location>
        <position position="65"/>
    </location>
</feature>
<organism evidence="1 2">
    <name type="scientific">Racocetra persica</name>
    <dbReference type="NCBI Taxonomy" id="160502"/>
    <lineage>
        <taxon>Eukaryota</taxon>
        <taxon>Fungi</taxon>
        <taxon>Fungi incertae sedis</taxon>
        <taxon>Mucoromycota</taxon>
        <taxon>Glomeromycotina</taxon>
        <taxon>Glomeromycetes</taxon>
        <taxon>Diversisporales</taxon>
        <taxon>Gigasporaceae</taxon>
        <taxon>Racocetra</taxon>
    </lineage>
</organism>
<proteinExistence type="predicted"/>
<evidence type="ECO:0000313" key="1">
    <source>
        <dbReference type="EMBL" id="CAG8742839.1"/>
    </source>
</evidence>
<gene>
    <name evidence="1" type="ORF">RPERSI_LOCUS13328</name>
</gene>
<keyword evidence="2" id="KW-1185">Reference proteome</keyword>
<accession>A0ACA9QA94</accession>
<feature type="non-terminal residue" evidence="1">
    <location>
        <position position="1"/>
    </location>
</feature>
<dbReference type="Proteomes" id="UP000789920">
    <property type="component" value="Unassembled WGS sequence"/>
</dbReference>
<comment type="caution">
    <text evidence="1">The sequence shown here is derived from an EMBL/GenBank/DDBJ whole genome shotgun (WGS) entry which is preliminary data.</text>
</comment>